<keyword evidence="8" id="KW-1185">Reference proteome</keyword>
<feature type="domain" description="HTH tetR-type" evidence="6">
    <location>
        <begin position="25"/>
        <end position="85"/>
    </location>
</feature>
<dbReference type="InterPro" id="IPR050109">
    <property type="entry name" value="HTH-type_TetR-like_transc_reg"/>
</dbReference>
<dbReference type="InterPro" id="IPR036271">
    <property type="entry name" value="Tet_transcr_reg_TetR-rel_C_sf"/>
</dbReference>
<dbReference type="SUPFAM" id="SSF48498">
    <property type="entry name" value="Tetracyclin repressor-like, C-terminal domain"/>
    <property type="match status" value="1"/>
</dbReference>
<dbReference type="PANTHER" id="PTHR30055">
    <property type="entry name" value="HTH-TYPE TRANSCRIPTIONAL REGULATOR RUTR"/>
    <property type="match status" value="1"/>
</dbReference>
<evidence type="ECO:0000256" key="2">
    <source>
        <dbReference type="ARBA" id="ARBA00023125"/>
    </source>
</evidence>
<keyword evidence="1" id="KW-0805">Transcription regulation</keyword>
<evidence type="ECO:0000256" key="5">
    <source>
        <dbReference type="SAM" id="MobiDB-lite"/>
    </source>
</evidence>
<accession>A0A6N9YM36</accession>
<feature type="DNA-binding region" description="H-T-H motif" evidence="4">
    <location>
        <begin position="48"/>
        <end position="67"/>
    </location>
</feature>
<dbReference type="Proteomes" id="UP000469185">
    <property type="component" value="Unassembled WGS sequence"/>
</dbReference>
<dbReference type="InterPro" id="IPR009057">
    <property type="entry name" value="Homeodomain-like_sf"/>
</dbReference>
<dbReference type="InterPro" id="IPR025996">
    <property type="entry name" value="MT1864/Rv1816-like_C"/>
</dbReference>
<reference evidence="7 8" key="1">
    <citation type="submission" date="2020-02" db="EMBL/GenBank/DDBJ databases">
        <authorList>
            <person name="Li X.-J."/>
            <person name="Feng X.-M."/>
        </authorList>
    </citation>
    <scope>NUCLEOTIDE SEQUENCE [LARGE SCALE GENOMIC DNA]</scope>
    <source>
        <strain evidence="7 8">CGMCC 4.7225</strain>
    </source>
</reference>
<dbReference type="PANTHER" id="PTHR30055:SF243">
    <property type="entry name" value="HTH-TYPE TRANSCRIPTIONAL REGULATOR RV1816"/>
    <property type="match status" value="1"/>
</dbReference>
<organism evidence="7 8">
    <name type="scientific">Phytoactinopolyspora alkaliphila</name>
    <dbReference type="NCBI Taxonomy" id="1783498"/>
    <lineage>
        <taxon>Bacteria</taxon>
        <taxon>Bacillati</taxon>
        <taxon>Actinomycetota</taxon>
        <taxon>Actinomycetes</taxon>
        <taxon>Jiangellales</taxon>
        <taxon>Jiangellaceae</taxon>
        <taxon>Phytoactinopolyspora</taxon>
    </lineage>
</organism>
<dbReference type="SUPFAM" id="SSF46689">
    <property type="entry name" value="Homeodomain-like"/>
    <property type="match status" value="1"/>
</dbReference>
<dbReference type="PRINTS" id="PR00455">
    <property type="entry name" value="HTHTETR"/>
</dbReference>
<dbReference type="EMBL" id="JAAGOB010000005">
    <property type="protein sequence ID" value="NED95918.1"/>
    <property type="molecule type" value="Genomic_DNA"/>
</dbReference>
<sequence>MNTTPHAPKDADQAERPTRRERARAATIEEIKQTALQLMREHGTTDLRFSDIAREMGMTAPALYRYFSDRDELLTELIVDAYDDLGTTVADAREKLPRDDLSGRFLAVSQAYREWAKREPQQFALIFGLPVPGYVAPEEGPTTEAARRAMWQLKSLFSEAAASGQLRRPLIQDVDDAVAACVMFDEDAGDPSLRPLPEDTFQACMHSWATLHGFVSLETYGHFDFVPPEARDALFTSAVRLAATAAGFPWPTDGALS</sequence>
<dbReference type="GO" id="GO:0000976">
    <property type="term" value="F:transcription cis-regulatory region binding"/>
    <property type="evidence" value="ECO:0007669"/>
    <property type="project" value="TreeGrafter"/>
</dbReference>
<dbReference type="RefSeq" id="WP_163818677.1">
    <property type="nucleotide sequence ID" value="NZ_JAAGOB010000005.1"/>
</dbReference>
<evidence type="ECO:0000256" key="1">
    <source>
        <dbReference type="ARBA" id="ARBA00023015"/>
    </source>
</evidence>
<dbReference type="PROSITE" id="PS50977">
    <property type="entry name" value="HTH_TETR_2"/>
    <property type="match status" value="1"/>
</dbReference>
<evidence type="ECO:0000256" key="3">
    <source>
        <dbReference type="ARBA" id="ARBA00023163"/>
    </source>
</evidence>
<feature type="compositionally biased region" description="Basic and acidic residues" evidence="5">
    <location>
        <begin position="7"/>
        <end position="21"/>
    </location>
</feature>
<gene>
    <name evidence="7" type="ORF">G1H11_11420</name>
</gene>
<evidence type="ECO:0000313" key="7">
    <source>
        <dbReference type="EMBL" id="NED95918.1"/>
    </source>
</evidence>
<proteinExistence type="predicted"/>
<dbReference type="Pfam" id="PF13305">
    <property type="entry name" value="TetR_C_33"/>
    <property type="match status" value="1"/>
</dbReference>
<dbReference type="GO" id="GO:0003700">
    <property type="term" value="F:DNA-binding transcription factor activity"/>
    <property type="evidence" value="ECO:0007669"/>
    <property type="project" value="TreeGrafter"/>
</dbReference>
<keyword evidence="3" id="KW-0804">Transcription</keyword>
<protein>
    <submittedName>
        <fullName evidence="7">TetR/AcrR family transcriptional regulator</fullName>
    </submittedName>
</protein>
<name>A0A6N9YM36_9ACTN</name>
<feature type="region of interest" description="Disordered" evidence="5">
    <location>
        <begin position="1"/>
        <end position="21"/>
    </location>
</feature>
<comment type="caution">
    <text evidence="7">The sequence shown here is derived from an EMBL/GenBank/DDBJ whole genome shotgun (WGS) entry which is preliminary data.</text>
</comment>
<keyword evidence="2 4" id="KW-0238">DNA-binding</keyword>
<evidence type="ECO:0000259" key="6">
    <source>
        <dbReference type="PROSITE" id="PS50977"/>
    </source>
</evidence>
<dbReference type="AlphaFoldDB" id="A0A6N9YM36"/>
<dbReference type="InterPro" id="IPR001647">
    <property type="entry name" value="HTH_TetR"/>
</dbReference>
<dbReference type="Pfam" id="PF00440">
    <property type="entry name" value="TetR_N"/>
    <property type="match status" value="1"/>
</dbReference>
<evidence type="ECO:0000256" key="4">
    <source>
        <dbReference type="PROSITE-ProRule" id="PRU00335"/>
    </source>
</evidence>
<evidence type="ECO:0000313" key="8">
    <source>
        <dbReference type="Proteomes" id="UP000469185"/>
    </source>
</evidence>
<dbReference type="Gene3D" id="1.10.357.10">
    <property type="entry name" value="Tetracycline Repressor, domain 2"/>
    <property type="match status" value="1"/>
</dbReference>